<dbReference type="EMBL" id="CAMGYJ010000010">
    <property type="protein sequence ID" value="CAI0556248.1"/>
    <property type="molecule type" value="Genomic_DNA"/>
</dbReference>
<organism evidence="1 2">
    <name type="scientific">Linum tenue</name>
    <dbReference type="NCBI Taxonomy" id="586396"/>
    <lineage>
        <taxon>Eukaryota</taxon>
        <taxon>Viridiplantae</taxon>
        <taxon>Streptophyta</taxon>
        <taxon>Embryophyta</taxon>
        <taxon>Tracheophyta</taxon>
        <taxon>Spermatophyta</taxon>
        <taxon>Magnoliopsida</taxon>
        <taxon>eudicotyledons</taxon>
        <taxon>Gunneridae</taxon>
        <taxon>Pentapetalae</taxon>
        <taxon>rosids</taxon>
        <taxon>fabids</taxon>
        <taxon>Malpighiales</taxon>
        <taxon>Linaceae</taxon>
        <taxon>Linum</taxon>
    </lineage>
</organism>
<dbReference type="Proteomes" id="UP001154282">
    <property type="component" value="Unassembled WGS sequence"/>
</dbReference>
<comment type="caution">
    <text evidence="1">The sequence shown here is derived from an EMBL/GenBank/DDBJ whole genome shotgun (WGS) entry which is preliminary data.</text>
</comment>
<name>A0AAV0RJ23_9ROSI</name>
<proteinExistence type="predicted"/>
<evidence type="ECO:0000313" key="1">
    <source>
        <dbReference type="EMBL" id="CAI0556248.1"/>
    </source>
</evidence>
<dbReference type="AlphaFoldDB" id="A0AAV0RJ23"/>
<evidence type="ECO:0000313" key="2">
    <source>
        <dbReference type="Proteomes" id="UP001154282"/>
    </source>
</evidence>
<accession>A0AAV0RJ23</accession>
<sequence>MSSSAESAVTVSSTRSAPAEVILLSLCPTLFQSREIGLMCYPWV</sequence>
<reference evidence="1" key="1">
    <citation type="submission" date="2022-08" db="EMBL/GenBank/DDBJ databases">
        <authorList>
            <person name="Gutierrez-Valencia J."/>
        </authorList>
    </citation>
    <scope>NUCLEOTIDE SEQUENCE</scope>
</reference>
<protein>
    <submittedName>
        <fullName evidence="1">Uncharacterized protein</fullName>
    </submittedName>
</protein>
<gene>
    <name evidence="1" type="ORF">LITE_LOCUS47898</name>
</gene>
<keyword evidence="2" id="KW-1185">Reference proteome</keyword>